<feature type="transmembrane region" description="Helical" evidence="8">
    <location>
        <begin position="16"/>
        <end position="37"/>
    </location>
</feature>
<dbReference type="InterPro" id="IPR001905">
    <property type="entry name" value="Ammonium_transpt"/>
</dbReference>
<feature type="transmembrane region" description="Helical" evidence="8">
    <location>
        <begin position="263"/>
        <end position="285"/>
    </location>
</feature>
<evidence type="ECO:0000256" key="5">
    <source>
        <dbReference type="ARBA" id="ARBA00022989"/>
    </source>
</evidence>
<dbReference type="Pfam" id="PF00909">
    <property type="entry name" value="Ammonium_transp"/>
    <property type="match status" value="1"/>
</dbReference>
<comment type="caution">
    <text evidence="10">The sequence shown here is derived from an EMBL/GenBank/DDBJ whole genome shotgun (WGS) entry which is preliminary data.</text>
</comment>
<sequence length="447" mass="44466">MSADAALAALSAGDTAWVLVSTALVMLMVPGLSLFYGGLVREKHSLNTLMMSLAALGVVGVQWVLVGYSLAFAPGSPAIGGLAHWGLGGVGAAPNAAYAATIPHLAFAAYQGMFAAITVALISGAVVERLSFRAYLLFAVLWSTLVYAPLAHWVWGDGGWLRALGALDFAGGTVVHVSAGTAAVVAAARLGRRTRVGRAPIVPHNVPFTLVGAGLLWFGWFGFNGGSALAANGVAAGALATTHTAAAAALFAWMLLDLARTGTCTAVGAATGAVVGLVAITPAAGFVTPRAALAIGALAAGASHAMIQLRARTRIDDALDVFACHGAAGIVGALLTGVFATKAVNPAGADGLLAGHASLVGVQLLAVLATMAFVGAATLGILALVQLVQPLRVSLDTELAGVDVAEHGETAYHGGLGALTGGRVPLGDGVLVPAHEIVSAPRPASAA</sequence>
<dbReference type="InterPro" id="IPR029020">
    <property type="entry name" value="Ammonium/urea_transptr"/>
</dbReference>
<evidence type="ECO:0000256" key="1">
    <source>
        <dbReference type="ARBA" id="ARBA00004141"/>
    </source>
</evidence>
<dbReference type="AlphaFoldDB" id="A0AA37Q3F4"/>
<feature type="transmembrane region" description="Helical" evidence="8">
    <location>
        <begin position="49"/>
        <end position="71"/>
    </location>
</feature>
<keyword evidence="3 8" id="KW-0813">Transport</keyword>
<evidence type="ECO:0000256" key="6">
    <source>
        <dbReference type="ARBA" id="ARBA00023136"/>
    </source>
</evidence>
<feature type="transmembrane region" description="Helical" evidence="8">
    <location>
        <begin position="291"/>
        <end position="309"/>
    </location>
</feature>
<dbReference type="RefSeq" id="WP_284348348.1">
    <property type="nucleotide sequence ID" value="NZ_BRXS01000001.1"/>
</dbReference>
<comment type="subcellular location">
    <subcellularLocation>
        <location evidence="8">Cell membrane</location>
        <topology evidence="8">Multi-pass membrane protein</topology>
    </subcellularLocation>
    <subcellularLocation>
        <location evidence="1">Membrane</location>
        <topology evidence="1">Multi-pass membrane protein</topology>
    </subcellularLocation>
</comment>
<evidence type="ECO:0000256" key="2">
    <source>
        <dbReference type="ARBA" id="ARBA00005887"/>
    </source>
</evidence>
<dbReference type="PANTHER" id="PTHR43029:SF10">
    <property type="entry name" value="AMMONIUM TRANSPORTER MEP2"/>
    <property type="match status" value="1"/>
</dbReference>
<feature type="transmembrane region" description="Helical" evidence="8">
    <location>
        <begin position="229"/>
        <end position="256"/>
    </location>
</feature>
<evidence type="ECO:0000259" key="9">
    <source>
        <dbReference type="Pfam" id="PF00909"/>
    </source>
</evidence>
<feature type="transmembrane region" description="Helical" evidence="8">
    <location>
        <begin position="202"/>
        <end position="223"/>
    </location>
</feature>
<evidence type="ECO:0000313" key="11">
    <source>
        <dbReference type="Proteomes" id="UP001161325"/>
    </source>
</evidence>
<feature type="transmembrane region" description="Helical" evidence="8">
    <location>
        <begin position="134"/>
        <end position="155"/>
    </location>
</feature>
<feature type="transmembrane region" description="Helical" evidence="8">
    <location>
        <begin position="360"/>
        <end position="385"/>
    </location>
</feature>
<feature type="transmembrane region" description="Helical" evidence="8">
    <location>
        <begin position="167"/>
        <end position="190"/>
    </location>
</feature>
<keyword evidence="11" id="KW-1185">Reference proteome</keyword>
<evidence type="ECO:0000256" key="4">
    <source>
        <dbReference type="ARBA" id="ARBA00022692"/>
    </source>
</evidence>
<dbReference type="GO" id="GO:0005886">
    <property type="term" value="C:plasma membrane"/>
    <property type="evidence" value="ECO:0007669"/>
    <property type="project" value="UniProtKB-SubCell"/>
</dbReference>
<organism evidence="10 11">
    <name type="scientific">Roseisolibacter agri</name>
    <dbReference type="NCBI Taxonomy" id="2014610"/>
    <lineage>
        <taxon>Bacteria</taxon>
        <taxon>Pseudomonadati</taxon>
        <taxon>Gemmatimonadota</taxon>
        <taxon>Gemmatimonadia</taxon>
        <taxon>Gemmatimonadales</taxon>
        <taxon>Gemmatimonadaceae</taxon>
        <taxon>Roseisolibacter</taxon>
    </lineage>
</organism>
<proteinExistence type="inferred from homology"/>
<gene>
    <name evidence="10" type="ORF">rosag_04150</name>
</gene>
<dbReference type="PANTHER" id="PTHR43029">
    <property type="entry name" value="AMMONIUM TRANSPORTER MEP2"/>
    <property type="match status" value="1"/>
</dbReference>
<evidence type="ECO:0000313" key="10">
    <source>
        <dbReference type="EMBL" id="GLC23902.1"/>
    </source>
</evidence>
<dbReference type="EMBL" id="BRXS01000001">
    <property type="protein sequence ID" value="GLC23902.1"/>
    <property type="molecule type" value="Genomic_DNA"/>
</dbReference>
<reference evidence="10" key="1">
    <citation type="submission" date="2022-08" db="EMBL/GenBank/DDBJ databases">
        <title>Draft genome sequencing of Roseisolibacter agri AW1220.</title>
        <authorList>
            <person name="Tobiishi Y."/>
            <person name="Tonouchi A."/>
        </authorList>
    </citation>
    <scope>NUCLEOTIDE SEQUENCE</scope>
    <source>
        <strain evidence="10">AW1220</strain>
    </source>
</reference>
<evidence type="ECO:0000256" key="8">
    <source>
        <dbReference type="RuleBase" id="RU362002"/>
    </source>
</evidence>
<keyword evidence="7 8" id="KW-0924">Ammonia transport</keyword>
<dbReference type="NCBIfam" id="TIGR00836">
    <property type="entry name" value="amt"/>
    <property type="match status" value="1"/>
</dbReference>
<feature type="transmembrane region" description="Helical" evidence="8">
    <location>
        <begin position="108"/>
        <end position="127"/>
    </location>
</feature>
<keyword evidence="4 8" id="KW-0812">Transmembrane</keyword>
<evidence type="ECO:0000256" key="7">
    <source>
        <dbReference type="ARBA" id="ARBA00023177"/>
    </source>
</evidence>
<dbReference type="SUPFAM" id="SSF111352">
    <property type="entry name" value="Ammonium transporter"/>
    <property type="match status" value="1"/>
</dbReference>
<feature type="transmembrane region" description="Helical" evidence="8">
    <location>
        <begin position="321"/>
        <end position="340"/>
    </location>
</feature>
<accession>A0AA37Q3F4</accession>
<comment type="similarity">
    <text evidence="2 8">Belongs to the ammonia transporter channel (TC 1.A.11.2) family.</text>
</comment>
<dbReference type="GO" id="GO:0008519">
    <property type="term" value="F:ammonium channel activity"/>
    <property type="evidence" value="ECO:0007669"/>
    <property type="project" value="InterPro"/>
</dbReference>
<protein>
    <recommendedName>
        <fullName evidence="8">Ammonium transporter</fullName>
    </recommendedName>
</protein>
<evidence type="ECO:0000256" key="3">
    <source>
        <dbReference type="ARBA" id="ARBA00022448"/>
    </source>
</evidence>
<dbReference type="Gene3D" id="1.10.3430.10">
    <property type="entry name" value="Ammonium transporter AmtB like domains"/>
    <property type="match status" value="1"/>
</dbReference>
<keyword evidence="6 8" id="KW-0472">Membrane</keyword>
<keyword evidence="5 8" id="KW-1133">Transmembrane helix</keyword>
<dbReference type="InterPro" id="IPR024041">
    <property type="entry name" value="NH4_transpt_AmtB-like_dom"/>
</dbReference>
<feature type="domain" description="Ammonium transporter AmtB-like" evidence="9">
    <location>
        <begin position="16"/>
        <end position="412"/>
    </location>
</feature>
<name>A0AA37Q3F4_9BACT</name>
<dbReference type="Proteomes" id="UP001161325">
    <property type="component" value="Unassembled WGS sequence"/>
</dbReference>